<reference evidence="3" key="2">
    <citation type="submission" date="2021-04" db="EMBL/GenBank/DDBJ databases">
        <authorList>
            <person name="Gilroy R."/>
        </authorList>
    </citation>
    <scope>NUCLEOTIDE SEQUENCE</scope>
    <source>
        <strain evidence="3">USAMLcec3-2134</strain>
    </source>
</reference>
<protein>
    <submittedName>
        <fullName evidence="3">Uncharacterized protein</fullName>
    </submittedName>
</protein>
<dbReference type="Proteomes" id="UP000886883">
    <property type="component" value="Unassembled WGS sequence"/>
</dbReference>
<dbReference type="EMBL" id="DWXE01000039">
    <property type="protein sequence ID" value="HJB91666.1"/>
    <property type="molecule type" value="Genomic_DNA"/>
</dbReference>
<dbReference type="Pfam" id="PF18960">
    <property type="entry name" value="DUF5702"/>
    <property type="match status" value="1"/>
</dbReference>
<keyword evidence="2" id="KW-0472">Membrane</keyword>
<dbReference type="AlphaFoldDB" id="A0A9D2MTF5"/>
<accession>A0A9D2MTF5</accession>
<feature type="transmembrane region" description="Helical" evidence="2">
    <location>
        <begin position="6"/>
        <end position="26"/>
    </location>
</feature>
<keyword evidence="2" id="KW-1133">Transmembrane helix</keyword>
<dbReference type="InterPro" id="IPR043756">
    <property type="entry name" value="DUF5702"/>
</dbReference>
<keyword evidence="2" id="KW-0812">Transmembrane</keyword>
<evidence type="ECO:0000313" key="4">
    <source>
        <dbReference type="Proteomes" id="UP000886883"/>
    </source>
</evidence>
<gene>
    <name evidence="3" type="ORF">H9763_09435</name>
</gene>
<feature type="region of interest" description="Disordered" evidence="1">
    <location>
        <begin position="219"/>
        <end position="242"/>
    </location>
</feature>
<reference evidence="3" key="1">
    <citation type="journal article" date="2021" name="PeerJ">
        <title>Extensive microbial diversity within the chicken gut microbiome revealed by metagenomics and culture.</title>
        <authorList>
            <person name="Gilroy R."/>
            <person name="Ravi A."/>
            <person name="Getino M."/>
            <person name="Pursley I."/>
            <person name="Horton D.L."/>
            <person name="Alikhan N.F."/>
            <person name="Baker D."/>
            <person name="Gharbi K."/>
            <person name="Hall N."/>
            <person name="Watson M."/>
            <person name="Adriaenssens E.M."/>
            <person name="Foster-Nyarko E."/>
            <person name="Jarju S."/>
            <person name="Secka A."/>
            <person name="Antonio M."/>
            <person name="Oren A."/>
            <person name="Chaudhuri R.R."/>
            <person name="La Ragione R."/>
            <person name="Hildebrand F."/>
            <person name="Pallen M.J."/>
        </authorList>
    </citation>
    <scope>NUCLEOTIDE SEQUENCE</scope>
    <source>
        <strain evidence="3">USAMLcec3-2134</strain>
    </source>
</reference>
<sequence>MKRCGYMTVYLALTFGVMISLFLAVIEGARRSTIRMHIECCADMALDSALAQYHREMLEQYDLFFIDTSYGTGDPSFHRTEDWIFEYMEKNLRPGEEFSLPGIRDITGLSATDVNLLRAGLATDDGGGVLKYHAVRYMKDVSGLSLAQRILGLGEQAQGWQGQDVEGQWDEAEAALKEEIAHKKRLQDEDWDGEIPETPSDAVRATRGEGILGPAAQGMKLSGASIPDASRPSKRKLNRGTGLFEPKTAADGLIDDGLFYAYIMEHCGYLGKEKENSALAYEVEYILQRQCQDRENLKRTAQELLLIREAANAAFLFGSGLRSEAAGAANVIAALLLMPEIAPAVETVILFAWAYAESVKDVRILFQGGRVPLLKSEGEWNTPFSRLLTYRMHLDSYRSSESGWSYGDYLGALLFLHGSENAQQGLMDVMESDIRRTPGNGEFRIDGLIDGMEAQISVTSGFSGDFEITRIYEYERE</sequence>
<name>A0A9D2MTF5_9FIRM</name>
<comment type="caution">
    <text evidence="3">The sequence shown here is derived from an EMBL/GenBank/DDBJ whole genome shotgun (WGS) entry which is preliminary data.</text>
</comment>
<organism evidence="3 4">
    <name type="scientific">Candidatus Eisenbergiella merdigallinarum</name>
    <dbReference type="NCBI Taxonomy" id="2838552"/>
    <lineage>
        <taxon>Bacteria</taxon>
        <taxon>Bacillati</taxon>
        <taxon>Bacillota</taxon>
        <taxon>Clostridia</taxon>
        <taxon>Lachnospirales</taxon>
        <taxon>Lachnospiraceae</taxon>
        <taxon>Eisenbergiella</taxon>
    </lineage>
</organism>
<evidence type="ECO:0000256" key="1">
    <source>
        <dbReference type="SAM" id="MobiDB-lite"/>
    </source>
</evidence>
<proteinExistence type="predicted"/>
<evidence type="ECO:0000256" key="2">
    <source>
        <dbReference type="SAM" id="Phobius"/>
    </source>
</evidence>
<evidence type="ECO:0000313" key="3">
    <source>
        <dbReference type="EMBL" id="HJB91666.1"/>
    </source>
</evidence>